<feature type="transmembrane region" description="Helical" evidence="6">
    <location>
        <begin position="162"/>
        <end position="185"/>
    </location>
</feature>
<dbReference type="PANTHER" id="PTHR13146:SF6">
    <property type="entry name" value="THH1_TOM1_TOM3 DOMAIN-CONTAINING PROTEIN"/>
    <property type="match status" value="1"/>
</dbReference>
<evidence type="ECO:0008006" key="9">
    <source>
        <dbReference type="Google" id="ProtNLM"/>
    </source>
</evidence>
<dbReference type="PANTHER" id="PTHR13146">
    <property type="match status" value="1"/>
</dbReference>
<feature type="transmembrane region" description="Helical" evidence="6">
    <location>
        <begin position="191"/>
        <end position="209"/>
    </location>
</feature>
<dbReference type="EMBL" id="GL376634">
    <property type="status" value="NOT_ANNOTATED_CDS"/>
    <property type="molecule type" value="Genomic_DNA"/>
</dbReference>
<protein>
    <recommendedName>
        <fullName evidence="9">EamA domain-containing protein</fullName>
    </recommendedName>
</protein>
<evidence type="ECO:0000256" key="6">
    <source>
        <dbReference type="SAM" id="Phobius"/>
    </source>
</evidence>
<dbReference type="Pfam" id="PF04142">
    <property type="entry name" value="Nuc_sug_transp"/>
    <property type="match status" value="1"/>
</dbReference>
<accession>K3WAH1</accession>
<comment type="subcellular location">
    <subcellularLocation>
        <location evidence="1">Membrane</location>
        <topology evidence="1">Multi-pass membrane protein</topology>
    </subcellularLocation>
</comment>
<reference evidence="8" key="1">
    <citation type="journal article" date="2010" name="Genome Biol.">
        <title>Genome sequence of the necrotrophic plant pathogen Pythium ultimum reveals original pathogenicity mechanisms and effector repertoire.</title>
        <authorList>
            <person name="Levesque C.A."/>
            <person name="Brouwer H."/>
            <person name="Cano L."/>
            <person name="Hamilton J.P."/>
            <person name="Holt C."/>
            <person name="Huitema E."/>
            <person name="Raffaele S."/>
            <person name="Robideau G.P."/>
            <person name="Thines M."/>
            <person name="Win J."/>
            <person name="Zerillo M.M."/>
            <person name="Beakes G.W."/>
            <person name="Boore J.L."/>
            <person name="Busam D."/>
            <person name="Dumas B."/>
            <person name="Ferriera S."/>
            <person name="Fuerstenberg S.I."/>
            <person name="Gachon C.M."/>
            <person name="Gaulin E."/>
            <person name="Govers F."/>
            <person name="Grenville-Briggs L."/>
            <person name="Horner N."/>
            <person name="Hostetler J."/>
            <person name="Jiang R.H."/>
            <person name="Johnson J."/>
            <person name="Krajaejun T."/>
            <person name="Lin H."/>
            <person name="Meijer H.J."/>
            <person name="Moore B."/>
            <person name="Morris P."/>
            <person name="Phuntmart V."/>
            <person name="Puiu D."/>
            <person name="Shetty J."/>
            <person name="Stajich J.E."/>
            <person name="Tripathy S."/>
            <person name="Wawra S."/>
            <person name="van West P."/>
            <person name="Whitty B.R."/>
            <person name="Coutinho P.M."/>
            <person name="Henrissat B."/>
            <person name="Martin F."/>
            <person name="Thomas P.D."/>
            <person name="Tyler B.M."/>
            <person name="De Vries R.P."/>
            <person name="Kamoun S."/>
            <person name="Yandell M."/>
            <person name="Tisserat N."/>
            <person name="Buell C.R."/>
        </authorList>
    </citation>
    <scope>NUCLEOTIDE SEQUENCE</scope>
    <source>
        <strain evidence="8">DAOM:BR144</strain>
    </source>
</reference>
<keyword evidence="8" id="KW-1185">Reference proteome</keyword>
<evidence type="ECO:0000256" key="3">
    <source>
        <dbReference type="ARBA" id="ARBA00022989"/>
    </source>
</evidence>
<dbReference type="InParanoid" id="K3WAH1"/>
<feature type="transmembrane region" description="Helical" evidence="6">
    <location>
        <begin position="69"/>
        <end position="88"/>
    </location>
</feature>
<dbReference type="AlphaFoldDB" id="K3WAH1"/>
<organism evidence="7 8">
    <name type="scientific">Globisporangium ultimum (strain ATCC 200006 / CBS 805.95 / DAOM BR144)</name>
    <name type="common">Pythium ultimum</name>
    <dbReference type="NCBI Taxonomy" id="431595"/>
    <lineage>
        <taxon>Eukaryota</taxon>
        <taxon>Sar</taxon>
        <taxon>Stramenopiles</taxon>
        <taxon>Oomycota</taxon>
        <taxon>Peronosporomycetes</taxon>
        <taxon>Pythiales</taxon>
        <taxon>Pythiaceae</taxon>
        <taxon>Globisporangium</taxon>
    </lineage>
</organism>
<dbReference type="eggNOG" id="KOG3912">
    <property type="taxonomic scope" value="Eukaryota"/>
</dbReference>
<keyword evidence="2 6" id="KW-0812">Transmembrane</keyword>
<dbReference type="GO" id="GO:0000139">
    <property type="term" value="C:Golgi membrane"/>
    <property type="evidence" value="ECO:0007669"/>
    <property type="project" value="InterPro"/>
</dbReference>
<dbReference type="EnsemblProtists" id="PYU1_T001962">
    <property type="protein sequence ID" value="PYU1_T001962"/>
    <property type="gene ID" value="PYU1_G001960"/>
</dbReference>
<name>K3WAH1_GLOUD</name>
<keyword evidence="4 6" id="KW-0472">Membrane</keyword>
<feature type="transmembrane region" description="Helical" evidence="6">
    <location>
        <begin position="345"/>
        <end position="367"/>
    </location>
</feature>
<evidence type="ECO:0000256" key="1">
    <source>
        <dbReference type="ARBA" id="ARBA00004141"/>
    </source>
</evidence>
<evidence type="ECO:0000313" key="8">
    <source>
        <dbReference type="Proteomes" id="UP000019132"/>
    </source>
</evidence>
<evidence type="ECO:0000313" key="7">
    <source>
        <dbReference type="EnsemblProtists" id="PYU1_T001962"/>
    </source>
</evidence>
<dbReference type="HOGENOM" id="CLU_025028_1_1_1"/>
<dbReference type="InterPro" id="IPR007271">
    <property type="entry name" value="Nuc_sug_transpt"/>
</dbReference>
<sequence>MVVSAASSSRDGTLYGLAMLVSGTFSTVIMKSEYGVRAHGTELCVDPSAPLSANGTATLTTLCPFDKPWFGVLQMKLAMALVLVFLYLRKFVRHADYLATPLMRLRKGGNKYMNTPEIAAMKRKQQPQPGRRYPNASNQESQPLLRPVAPEEKSAVSLKTMVAVALPSLLDLLQTVLANVGLLWISSSVFQMARGSVIIFSAIFSVRLMGKRLFAYHYMSILVVAISVVLVGWAGVGHGDAKSGEPPKSKADSDRDTWNALLGLGFIIAAQVLCALQIVVEEHMMVALNVSPMLLVGLEGLWGLVFYVILIPVLTLTPASSTGFSKIWHEDFYDSFVKVGNSPTLVALILAYIVAVGTLNVTANYVTKHLSAVMRSIAETLRTLGVWMLSLFVYYVLKWQDPNSAGEQWTLYSWVELLGFVLMVYGTLAYKKLIQIPLPSLYAAEKRERVAAYKSPYMSSMHK</sequence>
<evidence type="ECO:0000256" key="4">
    <source>
        <dbReference type="ARBA" id="ARBA00023136"/>
    </source>
</evidence>
<feature type="transmembrane region" description="Helical" evidence="6">
    <location>
        <begin position="379"/>
        <end position="397"/>
    </location>
</feature>
<feature type="transmembrane region" description="Helical" evidence="6">
    <location>
        <begin position="258"/>
        <end position="280"/>
    </location>
</feature>
<dbReference type="GO" id="GO:0015165">
    <property type="term" value="F:pyrimidine nucleotide-sugar transmembrane transporter activity"/>
    <property type="evidence" value="ECO:0007669"/>
    <property type="project" value="InterPro"/>
</dbReference>
<feature type="region of interest" description="Disordered" evidence="5">
    <location>
        <begin position="117"/>
        <end position="144"/>
    </location>
</feature>
<dbReference type="SUPFAM" id="SSF103481">
    <property type="entry name" value="Multidrug resistance efflux transporter EmrE"/>
    <property type="match status" value="1"/>
</dbReference>
<proteinExistence type="predicted"/>
<reference evidence="7" key="3">
    <citation type="submission" date="2015-02" db="UniProtKB">
        <authorList>
            <consortium name="EnsemblProtists"/>
        </authorList>
    </citation>
    <scope>IDENTIFICATION</scope>
    <source>
        <strain evidence="7">DAOM BR144</strain>
    </source>
</reference>
<reference evidence="8" key="2">
    <citation type="submission" date="2010-04" db="EMBL/GenBank/DDBJ databases">
        <authorList>
            <person name="Buell R."/>
            <person name="Hamilton J."/>
            <person name="Hostetler J."/>
        </authorList>
    </citation>
    <scope>NUCLEOTIDE SEQUENCE [LARGE SCALE GENOMIC DNA]</scope>
    <source>
        <strain evidence="8">DAOM:BR144</strain>
    </source>
</reference>
<feature type="transmembrane region" description="Helical" evidence="6">
    <location>
        <begin position="292"/>
        <end position="314"/>
    </location>
</feature>
<dbReference type="VEuPathDB" id="FungiDB:PYU1_G001960"/>
<feature type="transmembrane region" description="Helical" evidence="6">
    <location>
        <begin position="12"/>
        <end position="30"/>
    </location>
</feature>
<feature type="transmembrane region" description="Helical" evidence="6">
    <location>
        <begin position="409"/>
        <end position="430"/>
    </location>
</feature>
<keyword evidence="3 6" id="KW-1133">Transmembrane helix</keyword>
<dbReference type="Proteomes" id="UP000019132">
    <property type="component" value="Unassembled WGS sequence"/>
</dbReference>
<evidence type="ECO:0000256" key="2">
    <source>
        <dbReference type="ARBA" id="ARBA00022692"/>
    </source>
</evidence>
<evidence type="ECO:0000256" key="5">
    <source>
        <dbReference type="SAM" id="MobiDB-lite"/>
    </source>
</evidence>
<feature type="transmembrane region" description="Helical" evidence="6">
    <location>
        <begin position="216"/>
        <end position="238"/>
    </location>
</feature>
<dbReference type="OMA" id="FDKPWFG"/>
<dbReference type="InterPro" id="IPR037185">
    <property type="entry name" value="EmrE-like"/>
</dbReference>